<dbReference type="EMBL" id="AP022567">
    <property type="protein sequence ID" value="BBX38196.1"/>
    <property type="molecule type" value="Genomic_DNA"/>
</dbReference>
<evidence type="ECO:0000313" key="1">
    <source>
        <dbReference type="EMBL" id="BBX38196.1"/>
    </source>
</evidence>
<dbReference type="RefSeq" id="WP_036442943.1">
    <property type="nucleotide sequence ID" value="NZ_AP022567.1"/>
</dbReference>
<dbReference type="Proteomes" id="UP001241092">
    <property type="component" value="Chromosome"/>
</dbReference>
<sequence>MTTRRTADHVAIWHDVQGTTTRLLSDLGPIDGTANLTVTPRHCPGRGQCTRIGAPLGRQLLLSRALIADLLKRGASQKTIQDTDYLTIHVDHVAGSGKPATATYQLIAARWKNCDSDSDNDSGLMIGIWPD</sequence>
<dbReference type="AlphaFoldDB" id="A0AAI8XS79"/>
<dbReference type="EMBL" id="AP027452">
    <property type="protein sequence ID" value="BDY32830.1"/>
    <property type="molecule type" value="Genomic_DNA"/>
</dbReference>
<reference evidence="1" key="2">
    <citation type="submission" date="2020-02" db="EMBL/GenBank/DDBJ databases">
        <authorList>
            <person name="Matsumoto Y."/>
            <person name="Motooka D."/>
            <person name="Nakamura S."/>
        </authorList>
    </citation>
    <scope>NUCLEOTIDE SEQUENCE</scope>
    <source>
        <strain evidence="1">JCM 12375</strain>
    </source>
</reference>
<accession>A0AAI8XS79</accession>
<protein>
    <submittedName>
        <fullName evidence="2">Uncharacterized protein</fullName>
    </submittedName>
</protein>
<dbReference type="Proteomes" id="UP000465622">
    <property type="component" value="Chromosome"/>
</dbReference>
<gene>
    <name evidence="2" type="ORF">hbim_06800</name>
    <name evidence="1" type="ORF">MMAGJ_74780</name>
</gene>
<proteinExistence type="predicted"/>
<organism evidence="2 4">
    <name type="scientific">Mycolicibacterium mageritense</name>
    <name type="common">Mycobacterium mageritense</name>
    <dbReference type="NCBI Taxonomy" id="53462"/>
    <lineage>
        <taxon>Bacteria</taxon>
        <taxon>Bacillati</taxon>
        <taxon>Actinomycetota</taxon>
        <taxon>Actinomycetes</taxon>
        <taxon>Mycobacteriales</taxon>
        <taxon>Mycobacteriaceae</taxon>
        <taxon>Mycolicibacterium</taxon>
    </lineage>
</organism>
<reference evidence="2" key="3">
    <citation type="submission" date="2023-03" db="EMBL/GenBank/DDBJ databases">
        <title>Draft genome sequence of a Mycolicibacterium mageritense strain H4_3_1 isolated from a hybrid biological-inorganic system reactor.</title>
        <authorList>
            <person name="Feng X."/>
            <person name="Kazama D."/>
            <person name="Sato K."/>
            <person name="Kobayashi H."/>
        </authorList>
    </citation>
    <scope>NUCLEOTIDE SEQUENCE</scope>
    <source>
        <strain evidence="2">H4_3_1</strain>
    </source>
</reference>
<evidence type="ECO:0000313" key="2">
    <source>
        <dbReference type="EMBL" id="BDY32830.1"/>
    </source>
</evidence>
<reference evidence="1 3" key="1">
    <citation type="journal article" date="2019" name="Emerg. Microbes Infect.">
        <title>Comprehensive subspecies identification of 175 nontuberculous mycobacteria species based on 7547 genomic profiles.</title>
        <authorList>
            <person name="Matsumoto Y."/>
            <person name="Kinjo T."/>
            <person name="Motooka D."/>
            <person name="Nabeya D."/>
            <person name="Jung N."/>
            <person name="Uechi K."/>
            <person name="Horii T."/>
            <person name="Iida T."/>
            <person name="Fujita J."/>
            <person name="Nakamura S."/>
        </authorList>
    </citation>
    <scope>NUCLEOTIDE SEQUENCE [LARGE SCALE GENOMIC DNA]</scope>
    <source>
        <strain evidence="1 3">JCM 12375</strain>
    </source>
</reference>
<evidence type="ECO:0000313" key="4">
    <source>
        <dbReference type="Proteomes" id="UP001241092"/>
    </source>
</evidence>
<keyword evidence="3" id="KW-1185">Reference proteome</keyword>
<name>A0AAI8XS79_MYCME</name>
<evidence type="ECO:0000313" key="3">
    <source>
        <dbReference type="Proteomes" id="UP000465622"/>
    </source>
</evidence>